<dbReference type="EMBL" id="MJEQ01037193">
    <property type="protein sequence ID" value="OIS96614.1"/>
    <property type="molecule type" value="Genomic_DNA"/>
</dbReference>
<evidence type="ECO:0000256" key="1">
    <source>
        <dbReference type="SAM" id="MobiDB-lite"/>
    </source>
</evidence>
<gene>
    <name evidence="2" type="ORF">A4A49_14026</name>
</gene>
<proteinExistence type="predicted"/>
<sequence length="248" mass="28468">MGVQHQMEQQAACQNHQLAAKQPTKENISKDQWHTQKKKIFRGFNQRNKPQRLKNSNEQVVDTEVSEPYHISEIELNGEKEAAQQIAEVLNSENPKGVGSCPSLRENTAANDNLRRENISNSAACNNNQLWNQKNVLQQTLIPFQDWELIMDTEQQLIKVFHQDIGKHIIMTFIYATCSSLQKMELWDYLYYLTSDMDMPWVVGGDINVVLHEDEKIGGLPVHPPEYEDFAFCVNPCGLFDLVTTVVH</sequence>
<feature type="compositionally biased region" description="Basic and acidic residues" evidence="1">
    <location>
        <begin position="23"/>
        <end position="34"/>
    </location>
</feature>
<organism evidence="2 3">
    <name type="scientific">Nicotiana attenuata</name>
    <name type="common">Coyote tobacco</name>
    <dbReference type="NCBI Taxonomy" id="49451"/>
    <lineage>
        <taxon>Eukaryota</taxon>
        <taxon>Viridiplantae</taxon>
        <taxon>Streptophyta</taxon>
        <taxon>Embryophyta</taxon>
        <taxon>Tracheophyta</taxon>
        <taxon>Spermatophyta</taxon>
        <taxon>Magnoliopsida</taxon>
        <taxon>eudicotyledons</taxon>
        <taxon>Gunneridae</taxon>
        <taxon>Pentapetalae</taxon>
        <taxon>asterids</taxon>
        <taxon>lamiids</taxon>
        <taxon>Solanales</taxon>
        <taxon>Solanaceae</taxon>
        <taxon>Nicotianoideae</taxon>
        <taxon>Nicotianeae</taxon>
        <taxon>Nicotiana</taxon>
    </lineage>
</organism>
<keyword evidence="3" id="KW-1185">Reference proteome</keyword>
<protein>
    <submittedName>
        <fullName evidence="2">Uncharacterized protein</fullName>
    </submittedName>
</protein>
<dbReference type="Proteomes" id="UP000187609">
    <property type="component" value="Unassembled WGS sequence"/>
</dbReference>
<dbReference type="AlphaFoldDB" id="A0A1J6IFV0"/>
<feature type="compositionally biased region" description="Polar residues" evidence="1">
    <location>
        <begin position="1"/>
        <end position="17"/>
    </location>
</feature>
<evidence type="ECO:0000313" key="2">
    <source>
        <dbReference type="EMBL" id="OIS96614.1"/>
    </source>
</evidence>
<evidence type="ECO:0000313" key="3">
    <source>
        <dbReference type="Proteomes" id="UP000187609"/>
    </source>
</evidence>
<feature type="region of interest" description="Disordered" evidence="1">
    <location>
        <begin position="1"/>
        <end position="63"/>
    </location>
</feature>
<comment type="caution">
    <text evidence="2">The sequence shown here is derived from an EMBL/GenBank/DDBJ whole genome shotgun (WGS) entry which is preliminary data.</text>
</comment>
<dbReference type="Gramene" id="OIS96614">
    <property type="protein sequence ID" value="OIS96614"/>
    <property type="gene ID" value="A4A49_14026"/>
</dbReference>
<reference evidence="2" key="1">
    <citation type="submission" date="2016-11" db="EMBL/GenBank/DDBJ databases">
        <title>The genome of Nicotiana attenuata.</title>
        <authorList>
            <person name="Xu S."/>
            <person name="Brockmoeller T."/>
            <person name="Gaquerel E."/>
            <person name="Navarro A."/>
            <person name="Kuhl H."/>
            <person name="Gase K."/>
            <person name="Ling Z."/>
            <person name="Zhou W."/>
            <person name="Kreitzer C."/>
            <person name="Stanke M."/>
            <person name="Tang H."/>
            <person name="Lyons E."/>
            <person name="Pandey P."/>
            <person name="Pandey S.P."/>
            <person name="Timmermann B."/>
            <person name="Baldwin I.T."/>
        </authorList>
    </citation>
    <scope>NUCLEOTIDE SEQUENCE [LARGE SCALE GENOMIC DNA]</scope>
    <source>
        <strain evidence="2">UT</strain>
    </source>
</reference>
<dbReference type="SUPFAM" id="SSF56219">
    <property type="entry name" value="DNase I-like"/>
    <property type="match status" value="1"/>
</dbReference>
<dbReference type="Gene3D" id="3.60.10.10">
    <property type="entry name" value="Endonuclease/exonuclease/phosphatase"/>
    <property type="match status" value="1"/>
</dbReference>
<accession>A0A1J6IFV0</accession>
<feature type="compositionally biased region" description="Polar residues" evidence="1">
    <location>
        <begin position="45"/>
        <end position="60"/>
    </location>
</feature>
<name>A0A1J6IFV0_NICAT</name>
<dbReference type="InterPro" id="IPR036691">
    <property type="entry name" value="Endo/exonu/phosph_ase_sf"/>
</dbReference>